<accession>A0ABN8PBX6</accession>
<proteinExistence type="predicted"/>
<dbReference type="InterPro" id="IPR027417">
    <property type="entry name" value="P-loop_NTPase"/>
</dbReference>
<dbReference type="Proteomes" id="UP001159405">
    <property type="component" value="Unassembled WGS sequence"/>
</dbReference>
<name>A0ABN8PBX6_9CNID</name>
<keyword evidence="2" id="KW-1185">Reference proteome</keyword>
<gene>
    <name evidence="1" type="ORF">PLOB_00039960</name>
</gene>
<evidence type="ECO:0000313" key="1">
    <source>
        <dbReference type="EMBL" id="CAH3138095.1"/>
    </source>
</evidence>
<organism evidence="1 2">
    <name type="scientific">Porites lobata</name>
    <dbReference type="NCBI Taxonomy" id="104759"/>
    <lineage>
        <taxon>Eukaryota</taxon>
        <taxon>Metazoa</taxon>
        <taxon>Cnidaria</taxon>
        <taxon>Anthozoa</taxon>
        <taxon>Hexacorallia</taxon>
        <taxon>Scleractinia</taxon>
        <taxon>Fungiina</taxon>
        <taxon>Poritidae</taxon>
        <taxon>Porites</taxon>
    </lineage>
</organism>
<protein>
    <recommendedName>
        <fullName evidence="3">Helicase C-terminal domain-containing protein</fullName>
    </recommendedName>
</protein>
<dbReference type="SUPFAM" id="SSF52540">
    <property type="entry name" value="P-loop containing nucleoside triphosphate hydrolases"/>
    <property type="match status" value="1"/>
</dbReference>
<evidence type="ECO:0008006" key="3">
    <source>
        <dbReference type="Google" id="ProtNLM"/>
    </source>
</evidence>
<comment type="caution">
    <text evidence="1">The sequence shown here is derived from an EMBL/GenBank/DDBJ whole genome shotgun (WGS) entry which is preliminary data.</text>
</comment>
<sequence length="133" mass="14649">MGVNIPDVCYIIIRGAARSILDLYQEAGRAGRDSLQSHLIVIYHGQLIRPVNKSYCNSTKCGRISCKVSGNVLPFESDGGETPFLSQEAQPKQVFTSTSSPIDAWVLAKLKTKIWEETYIDFGSILTNPAREG</sequence>
<dbReference type="EMBL" id="CALNXK010000060">
    <property type="protein sequence ID" value="CAH3138095.1"/>
    <property type="molecule type" value="Genomic_DNA"/>
</dbReference>
<dbReference type="Gene3D" id="3.40.50.300">
    <property type="entry name" value="P-loop containing nucleotide triphosphate hydrolases"/>
    <property type="match status" value="1"/>
</dbReference>
<evidence type="ECO:0000313" key="2">
    <source>
        <dbReference type="Proteomes" id="UP001159405"/>
    </source>
</evidence>
<reference evidence="1 2" key="1">
    <citation type="submission" date="2022-05" db="EMBL/GenBank/DDBJ databases">
        <authorList>
            <consortium name="Genoscope - CEA"/>
            <person name="William W."/>
        </authorList>
    </citation>
    <scope>NUCLEOTIDE SEQUENCE [LARGE SCALE GENOMIC DNA]</scope>
</reference>